<proteinExistence type="inferred from homology"/>
<keyword evidence="10" id="KW-0234">DNA repair</keyword>
<evidence type="ECO:0000256" key="12">
    <source>
        <dbReference type="SAM" id="Coils"/>
    </source>
</evidence>
<keyword evidence="11" id="KW-0539">Nucleus</keyword>
<feature type="coiled-coil region" evidence="12">
    <location>
        <begin position="872"/>
        <end position="953"/>
    </location>
</feature>
<dbReference type="GO" id="GO:0030915">
    <property type="term" value="C:Smc5-Smc6 complex"/>
    <property type="evidence" value="ECO:0007669"/>
    <property type="project" value="TreeGrafter"/>
</dbReference>
<dbReference type="GO" id="GO:0005634">
    <property type="term" value="C:nucleus"/>
    <property type="evidence" value="ECO:0007669"/>
    <property type="project" value="UniProtKB-SubCell"/>
</dbReference>
<keyword evidence="5" id="KW-0547">Nucleotide-binding</keyword>
<sequence length="1151" mass="128175">MVKRPSSFTPDDPDDADAPIQSNGKRRKTAKEEMNVFGGPVLSSGDDASSSGSDLAPPTPMDSDADGDSEAAYVEPGTPPVDEDQEATQHARRDAILNRPTQLGKIAECGIIEQIDLENFMCHKLLTVKLGPQCNFIVGNNGSGKSAILTAITLALGGKAAATNRGSSTKNFIRQGATSARIIVRIKNRGSEAYEPERFGNSIFVERSLRADGSGGYKLRGTLSTKILSTSKADIDKICDHARLRIDNPLNVLTQDEARSFLSASTPKQKYSWFLKGTQIETLKREYAELAITILNARSYRKAKEATLEGLKDASTTARARMKSIEDLAVDQQRLGELRGLAAWQEVTDHQDVLHKQQEKIESHQITIKTLHERIEECSDRERRTQAEVTKLGSEQTEIYGPDHPAHQEYAKCKANCLSTRKELIELRDEGRKVKSDLAQTKDQVAHYEKKIAMEIRKQEENESGQRRRQALDKIAQLEQDKRLAAQEKQAIINSRMAAESQSAITSAAFNEAKNLLQAAEEEAERARMQVMRYSRQGNDPLAAYDSSTAKVRNAINSTSWHQKPVGPLGVHVSVIEPKWTDLLETIFDNNLEAYGVTNRDDETKLTRILRQFNCRANILRTTRESAAFKEQFLRARPAPQPGRFICAYDLLRFDDEFAEQLLVNAVSPEQAILVDDKRVGDELMRYPKQGMQTCFSSDGYKIGGLRGGSLMTPLDAAPRGRLNKSAADLVRRAKGAHEQAAAAVAQHKAAYDRYDAELTQMTTNKNASRKRMTSLDTQIIRFEGEIAKCQETATAEVTDNTAVLMEAKVRAEADYARILEQATLLEERRELASQRGNAAQAAKDAAESTIRELDAKATEAADLFAATAFQVEKARVDREHYELKLAKAMTQKDALNEQRQQVEDAIQVKIRQAEEVWRDPDTLHFPDQAKTAQQYRVEITALTAKLKSADKKRGMTIEECQEELHRTDAAYTSALNSVAGVKTLLKALSQAYERRNKRLEKIIEVVTERARVKFFDNLVARGFSGSLIMDHREKLLHMRISTENVGDGERRDKDVRSLSGGEKSFSTICLLLSLWDAAASSLRALDEFDVFMDVSNRNVSMKMITDNALACNETQFILISPQGMGTVQSSDAVRMVRLNDPMSAGHLCIA</sequence>
<name>G7DZV1_MIXOS</name>
<organism evidence="15 16">
    <name type="scientific">Mixia osmundae (strain CBS 9802 / IAM 14324 / JCM 22182 / KY 12970)</name>
    <dbReference type="NCBI Taxonomy" id="764103"/>
    <lineage>
        <taxon>Eukaryota</taxon>
        <taxon>Fungi</taxon>
        <taxon>Dikarya</taxon>
        <taxon>Basidiomycota</taxon>
        <taxon>Pucciniomycotina</taxon>
        <taxon>Mixiomycetes</taxon>
        <taxon>Mixiales</taxon>
        <taxon>Mixiaceae</taxon>
        <taxon>Mixia</taxon>
    </lineage>
</organism>
<comment type="similarity">
    <text evidence="3">Belongs to the SMC family. SMC6 subfamily.</text>
</comment>
<keyword evidence="8 12" id="KW-0175">Coiled coil</keyword>
<evidence type="ECO:0000313" key="16">
    <source>
        <dbReference type="Proteomes" id="UP000009131"/>
    </source>
</evidence>
<feature type="coiled-coil region" evidence="12">
    <location>
        <begin position="438"/>
        <end position="537"/>
    </location>
</feature>
<feature type="compositionally biased region" description="Low complexity" evidence="13">
    <location>
        <begin position="42"/>
        <end position="56"/>
    </location>
</feature>
<keyword evidence="16" id="KW-1185">Reference proteome</keyword>
<dbReference type="GO" id="GO:0035861">
    <property type="term" value="C:site of double-strand break"/>
    <property type="evidence" value="ECO:0007669"/>
    <property type="project" value="TreeGrafter"/>
</dbReference>
<dbReference type="GO" id="GO:0003697">
    <property type="term" value="F:single-stranded DNA binding"/>
    <property type="evidence" value="ECO:0007669"/>
    <property type="project" value="TreeGrafter"/>
</dbReference>
<dbReference type="PANTHER" id="PTHR19306:SF6">
    <property type="entry name" value="STRUCTURAL MAINTENANCE OF CHROMOSOMES PROTEIN 6"/>
    <property type="match status" value="1"/>
</dbReference>
<comment type="subcellular location">
    <subcellularLocation>
        <location evidence="2">Chromosome</location>
    </subcellularLocation>
    <subcellularLocation>
        <location evidence="1">Nucleus</location>
    </subcellularLocation>
</comment>
<dbReference type="eggNOG" id="KOG0250">
    <property type="taxonomic scope" value="Eukaryota"/>
</dbReference>
<dbReference type="GO" id="GO:0003684">
    <property type="term" value="F:damaged DNA binding"/>
    <property type="evidence" value="ECO:0007669"/>
    <property type="project" value="TreeGrafter"/>
</dbReference>
<evidence type="ECO:0000259" key="14">
    <source>
        <dbReference type="Pfam" id="PF02463"/>
    </source>
</evidence>
<evidence type="ECO:0000256" key="7">
    <source>
        <dbReference type="ARBA" id="ARBA00022840"/>
    </source>
</evidence>
<protein>
    <recommendedName>
        <fullName evidence="14">RecF/RecN/SMC N-terminal domain-containing protein</fullName>
    </recommendedName>
</protein>
<evidence type="ECO:0000256" key="9">
    <source>
        <dbReference type="ARBA" id="ARBA00023172"/>
    </source>
</evidence>
<dbReference type="Pfam" id="PF02463">
    <property type="entry name" value="SMC_N"/>
    <property type="match status" value="1"/>
</dbReference>
<dbReference type="PANTHER" id="PTHR19306">
    <property type="entry name" value="STRUCTURAL MAINTENANCE OF CHROMOSOMES 5,6 SMC5, SMC6"/>
    <property type="match status" value="1"/>
</dbReference>
<evidence type="ECO:0000256" key="10">
    <source>
        <dbReference type="ARBA" id="ARBA00023204"/>
    </source>
</evidence>
<reference evidence="15 16" key="1">
    <citation type="journal article" date="2011" name="J. Gen. Appl. Microbiol.">
        <title>Draft genome sequencing of the enigmatic basidiomycete Mixia osmundae.</title>
        <authorList>
            <person name="Nishida H."/>
            <person name="Nagatsuka Y."/>
            <person name="Sugiyama J."/>
        </authorList>
    </citation>
    <scope>NUCLEOTIDE SEQUENCE [LARGE SCALE GENOMIC DNA]</scope>
    <source>
        <strain evidence="16">CBS 9802 / IAM 14324 / JCM 22182 / KY 12970</strain>
    </source>
</reference>
<evidence type="ECO:0000256" key="2">
    <source>
        <dbReference type="ARBA" id="ARBA00004286"/>
    </source>
</evidence>
<reference evidence="15 16" key="2">
    <citation type="journal article" date="2012" name="Open Biol.">
        <title>Characteristics of nucleosomes and linker DNA regions on the genome of the basidiomycete Mixia osmundae revealed by mono- and dinucleosome mapping.</title>
        <authorList>
            <person name="Nishida H."/>
            <person name="Kondo S."/>
            <person name="Matsumoto T."/>
            <person name="Suzuki Y."/>
            <person name="Yoshikawa H."/>
            <person name="Taylor T.D."/>
            <person name="Sugiyama J."/>
        </authorList>
    </citation>
    <scope>NUCLEOTIDE SEQUENCE [LARGE SCALE GENOMIC DNA]</scope>
    <source>
        <strain evidence="16">CBS 9802 / IAM 14324 / JCM 22182 / KY 12970</strain>
    </source>
</reference>
<keyword evidence="4" id="KW-0158">Chromosome</keyword>
<evidence type="ECO:0000256" key="3">
    <source>
        <dbReference type="ARBA" id="ARBA00006793"/>
    </source>
</evidence>
<keyword evidence="6" id="KW-0227">DNA damage</keyword>
<evidence type="ECO:0000256" key="13">
    <source>
        <dbReference type="SAM" id="MobiDB-lite"/>
    </source>
</evidence>
<dbReference type="Proteomes" id="UP000009131">
    <property type="component" value="Unassembled WGS sequence"/>
</dbReference>
<dbReference type="EMBL" id="BABT02000076">
    <property type="protein sequence ID" value="GAA96111.1"/>
    <property type="molecule type" value="Genomic_DNA"/>
</dbReference>
<keyword evidence="9" id="KW-0233">DNA recombination</keyword>
<dbReference type="Gene3D" id="3.40.50.300">
    <property type="entry name" value="P-loop containing nucleotide triphosphate hydrolases"/>
    <property type="match status" value="2"/>
</dbReference>
<feature type="region of interest" description="Disordered" evidence="13">
    <location>
        <begin position="1"/>
        <end position="91"/>
    </location>
</feature>
<evidence type="ECO:0000256" key="6">
    <source>
        <dbReference type="ARBA" id="ARBA00022763"/>
    </source>
</evidence>
<dbReference type="AlphaFoldDB" id="G7DZV1"/>
<dbReference type="HOGENOM" id="CLU_009063_0_0_1"/>
<dbReference type="FunCoup" id="G7DZV1">
    <property type="interactions" value="467"/>
</dbReference>
<evidence type="ECO:0000256" key="1">
    <source>
        <dbReference type="ARBA" id="ARBA00004123"/>
    </source>
</evidence>
<dbReference type="GO" id="GO:0005524">
    <property type="term" value="F:ATP binding"/>
    <property type="evidence" value="ECO:0007669"/>
    <property type="project" value="UniProtKB-KW"/>
</dbReference>
<feature type="domain" description="RecF/RecN/SMC N-terminal" evidence="14">
    <location>
        <begin position="112"/>
        <end position="1127"/>
    </location>
</feature>
<dbReference type="SUPFAM" id="SSF52540">
    <property type="entry name" value="P-loop containing nucleoside triphosphate hydrolases"/>
    <property type="match status" value="1"/>
</dbReference>
<evidence type="ECO:0000256" key="8">
    <source>
        <dbReference type="ARBA" id="ARBA00023054"/>
    </source>
</evidence>
<evidence type="ECO:0000313" key="15">
    <source>
        <dbReference type="EMBL" id="GAA96111.1"/>
    </source>
</evidence>
<gene>
    <name evidence="15" type="primary">Mo02772</name>
    <name evidence="15" type="ORF">E5Q_02772</name>
</gene>
<dbReference type="GO" id="GO:0000724">
    <property type="term" value="P:double-strand break repair via homologous recombination"/>
    <property type="evidence" value="ECO:0007669"/>
    <property type="project" value="TreeGrafter"/>
</dbReference>
<accession>G7DZV1</accession>
<feature type="coiled-coil region" evidence="12">
    <location>
        <begin position="354"/>
        <end position="388"/>
    </location>
</feature>
<dbReference type="STRING" id="764103.G7DZV1"/>
<evidence type="ECO:0000256" key="11">
    <source>
        <dbReference type="ARBA" id="ARBA00023242"/>
    </source>
</evidence>
<comment type="caution">
    <text evidence="15">The sequence shown here is derived from an EMBL/GenBank/DDBJ whole genome shotgun (WGS) entry which is preliminary data.</text>
</comment>
<dbReference type="OrthoDB" id="10072614at2759"/>
<dbReference type="InParanoid" id="G7DZV1"/>
<dbReference type="InterPro" id="IPR003395">
    <property type="entry name" value="RecF/RecN/SMC_N"/>
</dbReference>
<keyword evidence="7" id="KW-0067">ATP-binding</keyword>
<evidence type="ECO:0000256" key="4">
    <source>
        <dbReference type="ARBA" id="ARBA00022454"/>
    </source>
</evidence>
<dbReference type="InterPro" id="IPR027417">
    <property type="entry name" value="P-loop_NTPase"/>
</dbReference>
<evidence type="ECO:0000256" key="5">
    <source>
        <dbReference type="ARBA" id="ARBA00022741"/>
    </source>
</evidence>